<dbReference type="Gene3D" id="1.10.268.10">
    <property type="entry name" value="Topoisomerase, domain 3"/>
    <property type="match status" value="1"/>
</dbReference>
<dbReference type="SUPFAM" id="SSF101904">
    <property type="entry name" value="GyrA/ParC C-terminal domain-like"/>
    <property type="match status" value="1"/>
</dbReference>
<dbReference type="NCBIfam" id="TIGR01063">
    <property type="entry name" value="gyrA"/>
    <property type="match status" value="1"/>
</dbReference>
<evidence type="ECO:0000313" key="12">
    <source>
        <dbReference type="EMBL" id="KPJ50674.1"/>
    </source>
</evidence>
<evidence type="ECO:0000256" key="6">
    <source>
        <dbReference type="ARBA" id="ARBA00023125"/>
    </source>
</evidence>
<dbReference type="InterPro" id="IPR005743">
    <property type="entry name" value="GyrA"/>
</dbReference>
<organism evidence="12 13">
    <name type="scientific">candidate division TA06 bacterium DG_26</name>
    <dbReference type="NCBI Taxonomy" id="1703771"/>
    <lineage>
        <taxon>Bacteria</taxon>
        <taxon>Bacteria division TA06</taxon>
    </lineage>
</organism>
<dbReference type="InterPro" id="IPR013758">
    <property type="entry name" value="Topo_IIA_A/C_ab"/>
</dbReference>
<comment type="caution">
    <text evidence="12">The sequence shown here is derived from an EMBL/GenBank/DDBJ whole genome shotgun (WGS) entry which is preliminary data.</text>
</comment>
<comment type="similarity">
    <text evidence="2 9">Belongs to the type II topoisomerase GyrA/ParC subunit family.</text>
</comment>
<dbReference type="PANTHER" id="PTHR43493:SF5">
    <property type="entry name" value="DNA GYRASE SUBUNIT A, CHLOROPLASTIC_MITOCHONDRIAL"/>
    <property type="match status" value="1"/>
</dbReference>
<keyword evidence="5 9" id="KW-0799">Topoisomerase</keyword>
<evidence type="ECO:0000256" key="10">
    <source>
        <dbReference type="PROSITE-ProRule" id="PRU01384"/>
    </source>
</evidence>
<dbReference type="HAMAP" id="MF_01897">
    <property type="entry name" value="GyrA"/>
    <property type="match status" value="1"/>
</dbReference>
<proteinExistence type="inferred from homology"/>
<protein>
    <recommendedName>
        <fullName evidence="9">DNA gyrase subunit A</fullName>
        <ecNumber evidence="9">5.6.2.2</ecNumber>
    </recommendedName>
</protein>
<dbReference type="InterPro" id="IPR013760">
    <property type="entry name" value="Topo_IIA-like_dom_sf"/>
</dbReference>
<dbReference type="Gene3D" id="3.30.1360.40">
    <property type="match status" value="1"/>
</dbReference>
<dbReference type="GO" id="GO:0006261">
    <property type="term" value="P:DNA-templated DNA replication"/>
    <property type="evidence" value="ECO:0007669"/>
    <property type="project" value="UniProtKB-UniRule"/>
</dbReference>
<reference evidence="12 13" key="1">
    <citation type="journal article" date="2015" name="Microbiome">
        <title>Genomic resolution of linkages in carbon, nitrogen, and sulfur cycling among widespread estuary sediment bacteria.</title>
        <authorList>
            <person name="Baker B.J."/>
            <person name="Lazar C.S."/>
            <person name="Teske A.P."/>
            <person name="Dick G.J."/>
        </authorList>
    </citation>
    <scope>NUCLEOTIDE SEQUENCE [LARGE SCALE GENOMIC DNA]</scope>
    <source>
        <strain evidence="12">DG_26</strain>
    </source>
</reference>
<keyword evidence="3 9" id="KW-0547">Nucleotide-binding</keyword>
<dbReference type="Proteomes" id="UP000051124">
    <property type="component" value="Unassembled WGS sequence"/>
</dbReference>
<dbReference type="SUPFAM" id="SSF56719">
    <property type="entry name" value="Type II DNA topoisomerase"/>
    <property type="match status" value="1"/>
</dbReference>
<dbReference type="InterPro" id="IPR035516">
    <property type="entry name" value="Gyrase/topoIV_suA_C"/>
</dbReference>
<dbReference type="InterPro" id="IPR006691">
    <property type="entry name" value="GyrA/parC_rep"/>
</dbReference>
<dbReference type="PATRIC" id="fig|1703771.3.peg.299"/>
<comment type="subunit">
    <text evidence="8">Heterotetramer composed of ParC and ParE.</text>
</comment>
<dbReference type="EMBL" id="LIZT01000015">
    <property type="protein sequence ID" value="KPJ50674.1"/>
    <property type="molecule type" value="Genomic_DNA"/>
</dbReference>
<comment type="miscellaneous">
    <text evidence="9">Few gyrases are as efficient as E.coli at forming negative supercoils. Not all organisms have 2 type II topoisomerases; in organisms with a single type II topoisomerase this enzyme also has to decatenate newly replicated chromosomes.</text>
</comment>
<dbReference type="AlphaFoldDB" id="A0A0S7WKI7"/>
<dbReference type="SMART" id="SM00434">
    <property type="entry name" value="TOP4c"/>
    <property type="match status" value="1"/>
</dbReference>
<dbReference type="Gene3D" id="2.120.10.90">
    <property type="entry name" value="DNA gyrase/topoisomerase IV, subunit A, C-terminal"/>
    <property type="match status" value="1"/>
</dbReference>
<dbReference type="FunFam" id="3.90.199.10:FF:000001">
    <property type="entry name" value="DNA gyrase subunit A"/>
    <property type="match status" value="1"/>
</dbReference>
<dbReference type="NCBIfam" id="NF004043">
    <property type="entry name" value="PRK05560.1"/>
    <property type="match status" value="1"/>
</dbReference>
<keyword evidence="7 9" id="KW-0413">Isomerase</keyword>
<accession>A0A0S7WKI7</accession>
<keyword evidence="4 9" id="KW-0067">ATP-binding</keyword>
<name>A0A0S7WKI7_UNCT6</name>
<comment type="catalytic activity">
    <reaction evidence="1 9 10">
        <text>ATP-dependent breakage, passage and rejoining of double-stranded DNA.</text>
        <dbReference type="EC" id="5.6.2.2"/>
    </reaction>
</comment>
<dbReference type="EC" id="5.6.2.2" evidence="9"/>
<evidence type="ECO:0000256" key="4">
    <source>
        <dbReference type="ARBA" id="ARBA00022840"/>
    </source>
</evidence>
<dbReference type="InterPro" id="IPR050220">
    <property type="entry name" value="Type_II_DNA_Topoisomerases"/>
</dbReference>
<evidence type="ECO:0000313" key="13">
    <source>
        <dbReference type="Proteomes" id="UP000051124"/>
    </source>
</evidence>
<evidence type="ECO:0000256" key="1">
    <source>
        <dbReference type="ARBA" id="ARBA00000185"/>
    </source>
</evidence>
<dbReference type="GO" id="GO:0006265">
    <property type="term" value="P:DNA topological change"/>
    <property type="evidence" value="ECO:0007669"/>
    <property type="project" value="UniProtKB-UniRule"/>
</dbReference>
<dbReference type="CDD" id="cd00187">
    <property type="entry name" value="TOP4c"/>
    <property type="match status" value="1"/>
</dbReference>
<keyword evidence="6 9" id="KW-0238">DNA-binding</keyword>
<comment type="function">
    <text evidence="9">A type II topoisomerase that negatively supercoils closed circular double-stranded (ds) DNA in an ATP-dependent manner to modulate DNA topology and maintain chromosomes in an underwound state. Negative supercoiling favors strand separation, and DNA replication, transcription, recombination and repair, all of which involve strand separation. Also able to catalyze the interconversion of other topological isomers of dsDNA rings, including catenanes and knotted rings. Type II topoisomerases break and join 2 DNA strands simultaneously in an ATP-dependent manner.</text>
</comment>
<evidence type="ECO:0000259" key="11">
    <source>
        <dbReference type="PROSITE" id="PS52040"/>
    </source>
</evidence>
<evidence type="ECO:0000256" key="9">
    <source>
        <dbReference type="HAMAP-Rule" id="MF_01897"/>
    </source>
</evidence>
<evidence type="ECO:0000256" key="3">
    <source>
        <dbReference type="ARBA" id="ARBA00022741"/>
    </source>
</evidence>
<feature type="active site" description="O-(5'-phospho-DNA)-tyrosine intermediate" evidence="9 10">
    <location>
        <position position="122"/>
    </location>
</feature>
<feature type="domain" description="Topo IIA-type catalytic" evidence="11">
    <location>
        <begin position="34"/>
        <end position="498"/>
    </location>
</feature>
<dbReference type="PANTHER" id="PTHR43493">
    <property type="entry name" value="DNA GYRASE/TOPOISOMERASE SUBUNIT A"/>
    <property type="match status" value="1"/>
</dbReference>
<comment type="caution">
    <text evidence="9">Lacks conserved residue(s) required for the propagation of feature annotation.</text>
</comment>
<dbReference type="NCBIfam" id="NF004044">
    <property type="entry name" value="PRK05561.1"/>
    <property type="match status" value="1"/>
</dbReference>
<comment type="subunit">
    <text evidence="9">Heterotetramer, composed of two GyrA and two GyrB chains. In the heterotetramer, GyrA contains the active site tyrosine that forms a transient covalent intermediate with DNA, while GyrB binds cofactors and catalyzes ATP hydrolysis.</text>
</comment>
<sequence>MEESGERIIQVYIEDEMKSSYLDYAMSVVVGRALPSVRDGMKPVHRRILYAMREAGLTHNRPYKKSATVVGDVLGKYHPHGDTAVYDALVRMVQDFSLRYPLVDGQGNFGSIDGDAAAAYRYTEVRLTEIAEEMLTDIEKDTVDWVPNFDGRLKEPTVLPSKFPNLIVNGSSGIAVGMATNIPPHNLGEVIDALCALIDNPDLNAKDLMEYIPGPDLPTGGIIVGKQGAREAYLTGKGKIVIRAKVRFETTGNRTSIVVTEIPYQVNKATLIERIAHDVREKRVDGIASLRDESDRNGIRIVMELKRDAQKEVVLNQLFKHTQLRTSFGIILLTLVNRIPRVLNLEELLEEFVAHRKMIVERRTKFELKQAEERAHIVEGLRIAVENIDEVVSIIKGSKDPETAKKKLMKRFGFSEIQAKAILDMRLQRLTSLEREKLQAEYLELIKLIAKLKAILESEVMIKNVIKEELHEMKSRFADPRRTVILEEEEQELETEDLIAEEDMVVTLTHRGYIKRLPLDAYRRQHKGGKGSVGVQTSEEDFASSLFIGGTHDQILFFTTQGRCYSLKVHEIPEAGRLSKGKSISNLFPIDSKERVSCIVPIKSFGPSQSLVLATRAGIVKRLSLNAFSNLRRSGIIAAKLPESDSLVEVKLLSGDADILLASAKGLGVRFKHSQLREMGRNAYGVKGIRLTPGDSLLGMVVLKEGETLFLATERGYGKRVDFGLIRPVRRGCKGVKLLNTDKKSGDLVVAMAVSEDDELILISTAGQVIRICADKVSQLGRQARGVKLMSLEVDDTVSDVARVLTEDQS</sequence>
<dbReference type="FunFam" id="1.10.268.10:FF:000001">
    <property type="entry name" value="DNA gyrase subunit A"/>
    <property type="match status" value="1"/>
</dbReference>
<dbReference type="FunFam" id="3.30.1360.40:FF:000002">
    <property type="entry name" value="DNA gyrase subunit A"/>
    <property type="match status" value="1"/>
</dbReference>
<dbReference type="GO" id="GO:0009330">
    <property type="term" value="C:DNA topoisomerase type II (double strand cut, ATP-hydrolyzing) complex"/>
    <property type="evidence" value="ECO:0007669"/>
    <property type="project" value="TreeGrafter"/>
</dbReference>
<dbReference type="GO" id="GO:0005524">
    <property type="term" value="F:ATP binding"/>
    <property type="evidence" value="ECO:0007669"/>
    <property type="project" value="UniProtKB-UniRule"/>
</dbReference>
<dbReference type="Pfam" id="PF00521">
    <property type="entry name" value="DNA_topoisoIV"/>
    <property type="match status" value="1"/>
</dbReference>
<evidence type="ECO:0000256" key="8">
    <source>
        <dbReference type="ARBA" id="ARBA00063644"/>
    </source>
</evidence>
<gene>
    <name evidence="9" type="primary">gyrA</name>
    <name evidence="12" type="ORF">AMJ40_02255</name>
</gene>
<keyword evidence="9" id="KW-0963">Cytoplasm</keyword>
<evidence type="ECO:0000256" key="7">
    <source>
        <dbReference type="ARBA" id="ARBA00023235"/>
    </source>
</evidence>
<dbReference type="GO" id="GO:0005694">
    <property type="term" value="C:chromosome"/>
    <property type="evidence" value="ECO:0007669"/>
    <property type="project" value="InterPro"/>
</dbReference>
<evidence type="ECO:0000256" key="2">
    <source>
        <dbReference type="ARBA" id="ARBA00008263"/>
    </source>
</evidence>
<comment type="subcellular location">
    <subcellularLocation>
        <location evidence="9">Cytoplasm</location>
    </subcellularLocation>
</comment>
<evidence type="ECO:0000256" key="5">
    <source>
        <dbReference type="ARBA" id="ARBA00023029"/>
    </source>
</evidence>
<dbReference type="Pfam" id="PF03989">
    <property type="entry name" value="DNA_gyraseA_C"/>
    <property type="match status" value="6"/>
</dbReference>
<dbReference type="PROSITE" id="PS52040">
    <property type="entry name" value="TOPO_IIA"/>
    <property type="match status" value="1"/>
</dbReference>
<dbReference type="InterPro" id="IPR013757">
    <property type="entry name" value="Topo_IIA_A_a_sf"/>
</dbReference>
<dbReference type="GO" id="GO:0034335">
    <property type="term" value="F:DNA negative supercoiling activity"/>
    <property type="evidence" value="ECO:0007669"/>
    <property type="project" value="UniProtKB-ARBA"/>
</dbReference>
<dbReference type="GO" id="GO:0005737">
    <property type="term" value="C:cytoplasm"/>
    <property type="evidence" value="ECO:0007669"/>
    <property type="project" value="UniProtKB-SubCell"/>
</dbReference>
<dbReference type="FunFam" id="2.120.10.90:FF:000005">
    <property type="entry name" value="DNA topoisomerase 4 subunit A"/>
    <property type="match status" value="1"/>
</dbReference>
<dbReference type="Gene3D" id="3.90.199.10">
    <property type="entry name" value="Topoisomerase II, domain 5"/>
    <property type="match status" value="1"/>
</dbReference>
<dbReference type="InterPro" id="IPR002205">
    <property type="entry name" value="Topo_IIA_dom_A"/>
</dbReference>
<dbReference type="GO" id="GO:0003677">
    <property type="term" value="F:DNA binding"/>
    <property type="evidence" value="ECO:0007669"/>
    <property type="project" value="UniProtKB-UniRule"/>
</dbReference>